<organism evidence="2 3">
    <name type="scientific">Wenjunlia tyrosinilytica</name>
    <dbReference type="NCBI Taxonomy" id="1544741"/>
    <lineage>
        <taxon>Bacteria</taxon>
        <taxon>Bacillati</taxon>
        <taxon>Actinomycetota</taxon>
        <taxon>Actinomycetes</taxon>
        <taxon>Kitasatosporales</taxon>
        <taxon>Streptomycetaceae</taxon>
        <taxon>Wenjunlia</taxon>
    </lineage>
</organism>
<reference evidence="2" key="1">
    <citation type="journal article" date="2014" name="Int. J. Syst. Evol. Microbiol.">
        <title>Complete genome sequence of Corynebacterium casei LMG S-19264T (=DSM 44701T), isolated from a smear-ripened cheese.</title>
        <authorList>
            <consortium name="US DOE Joint Genome Institute (JGI-PGF)"/>
            <person name="Walter F."/>
            <person name="Albersmeier A."/>
            <person name="Kalinowski J."/>
            <person name="Ruckert C."/>
        </authorList>
    </citation>
    <scope>NUCLEOTIDE SEQUENCE</scope>
    <source>
        <strain evidence="2">CGMCC 4.7201</strain>
    </source>
</reference>
<dbReference type="Proteomes" id="UP000641932">
    <property type="component" value="Unassembled WGS sequence"/>
</dbReference>
<dbReference type="GO" id="GO:0004497">
    <property type="term" value="F:monooxygenase activity"/>
    <property type="evidence" value="ECO:0007669"/>
    <property type="project" value="InterPro"/>
</dbReference>
<dbReference type="InterPro" id="IPR006905">
    <property type="entry name" value="Flavin_halogenase"/>
</dbReference>
<reference evidence="2" key="2">
    <citation type="submission" date="2020-09" db="EMBL/GenBank/DDBJ databases">
        <authorList>
            <person name="Sun Q."/>
            <person name="Zhou Y."/>
        </authorList>
    </citation>
    <scope>NUCLEOTIDE SEQUENCE</scope>
    <source>
        <strain evidence="2">CGMCC 4.7201</strain>
    </source>
</reference>
<dbReference type="PANTHER" id="PTHR43747">
    <property type="entry name" value="FAD-BINDING PROTEIN"/>
    <property type="match status" value="1"/>
</dbReference>
<dbReference type="AlphaFoldDB" id="A0A918E031"/>
<dbReference type="InterPro" id="IPR036188">
    <property type="entry name" value="FAD/NAD-bd_sf"/>
</dbReference>
<dbReference type="PANTHER" id="PTHR43747:SF1">
    <property type="entry name" value="SLR1998 PROTEIN"/>
    <property type="match status" value="1"/>
</dbReference>
<name>A0A918E031_9ACTN</name>
<dbReference type="Pfam" id="PF04820">
    <property type="entry name" value="Trp_halogenase"/>
    <property type="match status" value="2"/>
</dbReference>
<dbReference type="EMBL" id="BMMS01000032">
    <property type="protein sequence ID" value="GGO97292.1"/>
    <property type="molecule type" value="Genomic_DNA"/>
</dbReference>
<comment type="similarity">
    <text evidence="1">Belongs to the flavin-dependent halogenase family. Bacterial tryptophan halogenase subfamily.</text>
</comment>
<sequence>MQDLTDCDEEFDVVVIGGGPAGASAAGLLAQRGHRVLVLERERFPRYHIGESLIPGCLIVVEELGLTERLADMGFTRKYGGTMAWGRQQQVWGFDFAEGGPFRNTYQVRRADFDALLLTRARELGAVVVEEATVGEPLMDGDRVTGVSYTLRAAKETRQARARLVMDASGQARVLSRRLADVSWHDDLRNVAIWCYLQGCDLYPGERAGNILVENVPGGWFWFIPLSDGTTSVGYVTATAEADASGLTLPELFHEQMDATTELKRLAASARPVSAFRTARDWSYTGSRFHGPGWVSVGDASAFIDPLFSTGVTLATMSARGAVMAADAVLRGKAPEEEAMARFETAHREFLDNILAFVKGFYDRSKDRETYHRLAQRIIDPEETFPAHQDFVRLISGLAGKPVDAVAPPQVVTT</sequence>
<proteinExistence type="inferred from homology"/>
<dbReference type="RefSeq" id="WP_189134855.1">
    <property type="nucleotide sequence ID" value="NZ_BMMS01000032.1"/>
</dbReference>
<accession>A0A918E031</accession>
<dbReference type="Gene3D" id="3.50.50.60">
    <property type="entry name" value="FAD/NAD(P)-binding domain"/>
    <property type="match status" value="1"/>
</dbReference>
<evidence type="ECO:0000256" key="1">
    <source>
        <dbReference type="ARBA" id="ARBA00038396"/>
    </source>
</evidence>
<evidence type="ECO:0000313" key="3">
    <source>
        <dbReference type="Proteomes" id="UP000641932"/>
    </source>
</evidence>
<dbReference type="Gene3D" id="3.30.9.100">
    <property type="match status" value="1"/>
</dbReference>
<keyword evidence="3" id="KW-1185">Reference proteome</keyword>
<protein>
    <submittedName>
        <fullName evidence="2">FAD-binding protein</fullName>
    </submittedName>
</protein>
<evidence type="ECO:0000313" key="2">
    <source>
        <dbReference type="EMBL" id="GGO97292.1"/>
    </source>
</evidence>
<gene>
    <name evidence="2" type="ORF">GCM10012280_58800</name>
</gene>
<comment type="caution">
    <text evidence="2">The sequence shown here is derived from an EMBL/GenBank/DDBJ whole genome shotgun (WGS) entry which is preliminary data.</text>
</comment>
<dbReference type="InterPro" id="IPR050816">
    <property type="entry name" value="Flavin-dep_Halogenase_NPB"/>
</dbReference>
<dbReference type="SUPFAM" id="SSF51905">
    <property type="entry name" value="FAD/NAD(P)-binding domain"/>
    <property type="match status" value="1"/>
</dbReference>